<dbReference type="InterPro" id="IPR001810">
    <property type="entry name" value="F-box_dom"/>
</dbReference>
<proteinExistence type="predicted"/>
<keyword evidence="3" id="KW-1185">Reference proteome</keyword>
<feature type="domain" description="F-box" evidence="1">
    <location>
        <begin position="46"/>
        <end position="100"/>
    </location>
</feature>
<evidence type="ECO:0000313" key="3">
    <source>
        <dbReference type="Proteomes" id="UP000006911"/>
    </source>
</evidence>
<dbReference type="OMA" id="RCSAQHI"/>
<gene>
    <name evidence="2" type="ORF">GSTUM_00002634001</name>
</gene>
<dbReference type="InterPro" id="IPR036047">
    <property type="entry name" value="F-box-like_dom_sf"/>
</dbReference>
<dbReference type="RefSeq" id="XP_002836302.1">
    <property type="nucleotide sequence ID" value="XM_002836256.1"/>
</dbReference>
<dbReference type="AlphaFoldDB" id="D5G7K0"/>
<dbReference type="SUPFAM" id="SSF81383">
    <property type="entry name" value="F-box domain"/>
    <property type="match status" value="1"/>
</dbReference>
<organism evidence="2 3">
    <name type="scientific">Tuber melanosporum (strain Mel28)</name>
    <name type="common">Perigord black truffle</name>
    <dbReference type="NCBI Taxonomy" id="656061"/>
    <lineage>
        <taxon>Eukaryota</taxon>
        <taxon>Fungi</taxon>
        <taxon>Dikarya</taxon>
        <taxon>Ascomycota</taxon>
        <taxon>Pezizomycotina</taxon>
        <taxon>Pezizomycetes</taxon>
        <taxon>Pezizales</taxon>
        <taxon>Tuberaceae</taxon>
        <taxon>Tuber</taxon>
    </lineage>
</organism>
<dbReference type="InParanoid" id="D5G7K0"/>
<evidence type="ECO:0000259" key="1">
    <source>
        <dbReference type="PROSITE" id="PS50181"/>
    </source>
</evidence>
<sequence length="563" mass="62694">MDDNGIESLFVPILAGPKDDEYGKNRTVTRPLFFDRVNEGFSITSTTPLFQLPIELLNDITTYLGADDLKSLALVDRDCRQLARSVQFSTVTLDYSFPKHSLIAALHEEAQERSVNNGCLPQPSIGACVRRLIVATEPRHLSEAHNVVERPDLVDLREASDRYFSVYTVQIASAIASALPNLEELSLQDRAVAPEHLLGAIPASPIRTLKLGKISLAVDDPISIPLVGTRWGVESLELEVIRDLCSPSSRCTANFCKSVLEATSKNLERLVWRGHFGDQQSFGRSISFPKLRTLSLSLISVSDDTVLSSFFPSGDTSTLRALSIDTRTERVRAFLPTIGQIKSLQSLHCHTFSIPKDPDVSFIASNPQLKFLALSPYTNEYLTTTLLPTLTNFTSLNSLSLIFGCSYIDLSALSYISKIRSLTQLWLSAGKQSGWAVDWEIDHDAILATLSPLQGLRRIAFTRDTYRSKDGVPPIEYYYEYRILPTEISPPGLSEAGLDVVWEAWHRNRMVDVAKRYFGTFKRLKWLLVGGYPMGVMDGEPVVESGSRDGCEGVLREWWGLDL</sequence>
<dbReference type="GeneID" id="9186975"/>
<dbReference type="KEGG" id="tml:GSTUM_00002634001"/>
<protein>
    <submittedName>
        <fullName evidence="2">(Perigord truffle) hypothetical protein</fullName>
    </submittedName>
</protein>
<evidence type="ECO:0000313" key="2">
    <source>
        <dbReference type="EMBL" id="CAZ80493.1"/>
    </source>
</evidence>
<dbReference type="InterPro" id="IPR032675">
    <property type="entry name" value="LRR_dom_sf"/>
</dbReference>
<dbReference type="SUPFAM" id="SSF52047">
    <property type="entry name" value="RNI-like"/>
    <property type="match status" value="1"/>
</dbReference>
<name>D5G7K0_TUBMM</name>
<reference evidence="2 3" key="1">
    <citation type="journal article" date="2010" name="Nature">
        <title>Perigord black truffle genome uncovers evolutionary origins and mechanisms of symbiosis.</title>
        <authorList>
            <person name="Martin F."/>
            <person name="Kohler A."/>
            <person name="Murat C."/>
            <person name="Balestrini R."/>
            <person name="Coutinho P.M."/>
            <person name="Jaillon O."/>
            <person name="Montanini B."/>
            <person name="Morin E."/>
            <person name="Noel B."/>
            <person name="Percudani R."/>
            <person name="Porcel B."/>
            <person name="Rubini A."/>
            <person name="Amicucci A."/>
            <person name="Amselem J."/>
            <person name="Anthouard V."/>
            <person name="Arcioni S."/>
            <person name="Artiguenave F."/>
            <person name="Aury J.M."/>
            <person name="Ballario P."/>
            <person name="Bolchi A."/>
            <person name="Brenna A."/>
            <person name="Brun A."/>
            <person name="Buee M."/>
            <person name="Cantarel B."/>
            <person name="Chevalier G."/>
            <person name="Couloux A."/>
            <person name="Da Silva C."/>
            <person name="Denoeud F."/>
            <person name="Duplessis S."/>
            <person name="Ghignone S."/>
            <person name="Hilselberger B."/>
            <person name="Iotti M."/>
            <person name="Marcais B."/>
            <person name="Mello A."/>
            <person name="Miranda M."/>
            <person name="Pacioni G."/>
            <person name="Quesneville H."/>
            <person name="Riccioni C."/>
            <person name="Ruotolo R."/>
            <person name="Splivallo R."/>
            <person name="Stocchi V."/>
            <person name="Tisserant E."/>
            <person name="Viscomi A.R."/>
            <person name="Zambonelli A."/>
            <person name="Zampieri E."/>
            <person name="Henrissat B."/>
            <person name="Lebrun M.H."/>
            <person name="Paolocci F."/>
            <person name="Bonfante P."/>
            <person name="Ottonello S."/>
            <person name="Wincker P."/>
        </authorList>
    </citation>
    <scope>NUCLEOTIDE SEQUENCE [LARGE SCALE GENOMIC DNA]</scope>
    <source>
        <strain evidence="2 3">Mel28</strain>
    </source>
</reference>
<dbReference type="HOGENOM" id="CLU_027349_0_0_1"/>
<accession>D5G7K0</accession>
<dbReference type="CDD" id="cd09917">
    <property type="entry name" value="F-box_SF"/>
    <property type="match status" value="1"/>
</dbReference>
<dbReference type="PROSITE" id="PS50181">
    <property type="entry name" value="FBOX"/>
    <property type="match status" value="1"/>
</dbReference>
<dbReference type="Gene3D" id="3.80.10.10">
    <property type="entry name" value="Ribonuclease Inhibitor"/>
    <property type="match status" value="1"/>
</dbReference>
<dbReference type="eggNOG" id="ENOG502SPF4">
    <property type="taxonomic scope" value="Eukaryota"/>
</dbReference>
<dbReference type="Proteomes" id="UP000006911">
    <property type="component" value="Unassembled WGS sequence"/>
</dbReference>
<dbReference type="EMBL" id="FN430030">
    <property type="protein sequence ID" value="CAZ80493.1"/>
    <property type="molecule type" value="Genomic_DNA"/>
</dbReference>